<evidence type="ECO:0000256" key="10">
    <source>
        <dbReference type="ARBA" id="ARBA00022982"/>
    </source>
</evidence>
<evidence type="ECO:0000313" key="19">
    <source>
        <dbReference type="Proteomes" id="UP000314986"/>
    </source>
</evidence>
<dbReference type="CDD" id="cd24141">
    <property type="entry name" value="NDUFS5-like"/>
    <property type="match status" value="1"/>
</dbReference>
<accession>V9LF94</accession>
<dbReference type="GeneTree" id="ENSGT00390000002919"/>
<dbReference type="AlphaFoldDB" id="V9LF94"/>
<dbReference type="EMBL" id="JW878765">
    <property type="protein sequence ID" value="AFP11282.1"/>
    <property type="molecule type" value="mRNA"/>
</dbReference>
<proteinExistence type="evidence at transcript level"/>
<name>V9LF94_CALMI</name>
<dbReference type="KEGG" id="cmk:103188701"/>
<dbReference type="PROSITE" id="PS51808">
    <property type="entry name" value="CHCH"/>
    <property type="match status" value="1"/>
</dbReference>
<evidence type="ECO:0000256" key="15">
    <source>
        <dbReference type="ARBA" id="ARBA00032739"/>
    </source>
</evidence>
<evidence type="ECO:0000256" key="5">
    <source>
        <dbReference type="ARBA" id="ARBA00011261"/>
    </source>
</evidence>
<dbReference type="PANTHER" id="PTHR15224:SF1">
    <property type="entry name" value="NADH DEHYDROGENASE [UBIQUINONE] IRON-SULFUR PROTEIN 5"/>
    <property type="match status" value="1"/>
</dbReference>
<dbReference type="STRING" id="7868.ENSCMIP00000014940"/>
<dbReference type="GO" id="GO:0032981">
    <property type="term" value="P:mitochondrial respiratory chain complex I assembly"/>
    <property type="evidence" value="ECO:0007669"/>
    <property type="project" value="TreeGrafter"/>
</dbReference>
<dbReference type="OrthoDB" id="9992197at2759"/>
<feature type="disulfide bond" evidence="16">
    <location>
        <begin position="43"/>
        <end position="56"/>
    </location>
</feature>
<evidence type="ECO:0000256" key="9">
    <source>
        <dbReference type="ARBA" id="ARBA00022792"/>
    </source>
</evidence>
<sequence length="106" mass="12681">MPFLNLQERLGIDADKWMLVQSGAQPYKRASRCHVFEKDWIECSHGIGQTRARRECKLEYEDFYECMHMQKLGKRLMDIRKQKEKLVKEGKYTPPELRSSKEEQQS</sequence>
<keyword evidence="11" id="KW-0496">Mitochondrion</keyword>
<dbReference type="Ensembl" id="ENSCMIT00000015253.1">
    <property type="protein sequence ID" value="ENSCMIP00000014940.1"/>
    <property type="gene ID" value="ENSCMIG00000007330.1"/>
</dbReference>
<evidence type="ECO:0000256" key="16">
    <source>
        <dbReference type="PIRSR" id="PIRSR619342-50"/>
    </source>
</evidence>
<keyword evidence="12" id="KW-0472">Membrane</keyword>
<keyword evidence="9" id="KW-0999">Mitochondrion inner membrane</keyword>
<evidence type="ECO:0000256" key="6">
    <source>
        <dbReference type="ARBA" id="ARBA00013482"/>
    </source>
</evidence>
<dbReference type="GeneID" id="103188701"/>
<protein>
    <recommendedName>
        <fullName evidence="6">NADH dehydrogenase [ubiquinone] iron-sulfur protein 5</fullName>
    </recommendedName>
    <alternativeName>
        <fullName evidence="14">Complex I-15 kDa</fullName>
    </alternativeName>
    <alternativeName>
        <fullName evidence="15">NADH-ubiquinone oxidoreductase 15 kDa subunit</fullName>
    </alternativeName>
</protein>
<dbReference type="CTD" id="4725"/>
<dbReference type="GO" id="GO:0005758">
    <property type="term" value="C:mitochondrial intermembrane space"/>
    <property type="evidence" value="ECO:0007669"/>
    <property type="project" value="UniProtKB-SubCell"/>
</dbReference>
<keyword evidence="13 16" id="KW-1015">Disulfide bond</keyword>
<organism evidence="17">
    <name type="scientific">Callorhinchus milii</name>
    <name type="common">Ghost shark</name>
    <dbReference type="NCBI Taxonomy" id="7868"/>
    <lineage>
        <taxon>Eukaryota</taxon>
        <taxon>Metazoa</taxon>
        <taxon>Chordata</taxon>
        <taxon>Craniata</taxon>
        <taxon>Vertebrata</taxon>
        <taxon>Chondrichthyes</taxon>
        <taxon>Holocephali</taxon>
        <taxon>Chimaeriformes</taxon>
        <taxon>Callorhinchidae</taxon>
        <taxon>Callorhinchus</taxon>
    </lineage>
</organism>
<comment type="function">
    <text evidence="1">Accessory subunit of the mitochondrial membrane respiratory chain NADH dehydrogenase (Complex I), that is believed not to be involved in catalysis. Complex I functions in the transfer of electrons from NADH to the respiratory chain. The immediate electron acceptor for the enzyme is believed to be ubiquinone.</text>
</comment>
<reference evidence="19" key="2">
    <citation type="journal article" date="2007" name="PLoS Biol.">
        <title>Survey sequencing and comparative analysis of the elephant shark (Callorhinchus milii) genome.</title>
        <authorList>
            <person name="Venkatesh B."/>
            <person name="Kirkness E.F."/>
            <person name="Loh Y.H."/>
            <person name="Halpern A.L."/>
            <person name="Lee A.P."/>
            <person name="Johnson J."/>
            <person name="Dandona N."/>
            <person name="Viswanathan L.D."/>
            <person name="Tay A."/>
            <person name="Venter J.C."/>
            <person name="Strausberg R.L."/>
            <person name="Brenner S."/>
        </authorList>
    </citation>
    <scope>NUCLEOTIDE SEQUENCE [LARGE SCALE GENOMIC DNA]</scope>
</reference>
<keyword evidence="17" id="KW-0830">Ubiquinone</keyword>
<dbReference type="PANTHER" id="PTHR15224">
    <property type="entry name" value="NADH DEHYDROGENASE [UBIQUINONE] IRON-SULFUR PROTEIN 5"/>
    <property type="match status" value="1"/>
</dbReference>
<comment type="subcellular location">
    <subcellularLocation>
        <location evidence="3">Mitochondrion inner membrane</location>
        <topology evidence="3">Peripheral membrane protein</topology>
    </subcellularLocation>
    <subcellularLocation>
        <location evidence="2">Mitochondrion intermembrane space</location>
    </subcellularLocation>
</comment>
<dbReference type="GO" id="GO:0005743">
    <property type="term" value="C:mitochondrial inner membrane"/>
    <property type="evidence" value="ECO:0007669"/>
    <property type="project" value="UniProtKB-SubCell"/>
</dbReference>
<gene>
    <name evidence="18" type="primary">ndufs5</name>
</gene>
<dbReference type="InterPro" id="IPR019342">
    <property type="entry name" value="NADH_UbQ_OxRdtase_FeS-su5"/>
</dbReference>
<evidence type="ECO:0000256" key="4">
    <source>
        <dbReference type="ARBA" id="ARBA00007372"/>
    </source>
</evidence>
<evidence type="ECO:0000256" key="13">
    <source>
        <dbReference type="ARBA" id="ARBA00023157"/>
    </source>
</evidence>
<keyword evidence="8" id="KW-0679">Respiratory chain</keyword>
<keyword evidence="7" id="KW-0813">Transport</keyword>
<evidence type="ECO:0000313" key="17">
    <source>
        <dbReference type="EMBL" id="AFP11282.1"/>
    </source>
</evidence>
<dbReference type="Proteomes" id="UP000314986">
    <property type="component" value="Unassembled WGS sequence"/>
</dbReference>
<keyword evidence="19" id="KW-1185">Reference proteome</keyword>
<dbReference type="Pfam" id="PF10200">
    <property type="entry name" value="Ndufs5"/>
    <property type="match status" value="1"/>
</dbReference>
<evidence type="ECO:0000256" key="12">
    <source>
        <dbReference type="ARBA" id="ARBA00023136"/>
    </source>
</evidence>
<evidence type="ECO:0000256" key="2">
    <source>
        <dbReference type="ARBA" id="ARBA00004569"/>
    </source>
</evidence>
<dbReference type="RefSeq" id="XP_007906965.1">
    <property type="nucleotide sequence ID" value="XM_007908774.2"/>
</dbReference>
<feature type="disulfide bond" evidence="16">
    <location>
        <begin position="33"/>
        <end position="66"/>
    </location>
</feature>
<evidence type="ECO:0000256" key="7">
    <source>
        <dbReference type="ARBA" id="ARBA00022448"/>
    </source>
</evidence>
<dbReference type="OMA" id="RQQRDKM"/>
<evidence type="ECO:0000256" key="8">
    <source>
        <dbReference type="ARBA" id="ARBA00022660"/>
    </source>
</evidence>
<comment type="similarity">
    <text evidence="4">Belongs to the complex I NDUFS5 subunit family.</text>
</comment>
<evidence type="ECO:0000256" key="14">
    <source>
        <dbReference type="ARBA" id="ARBA00031222"/>
    </source>
</evidence>
<reference evidence="17 19" key="3">
    <citation type="journal article" date="2014" name="Nature">
        <title>Elephant shark genome provides unique insights into gnathostome evolution.</title>
        <authorList>
            <consortium name="International Elephant Shark Genome Sequencing Consortium"/>
            <person name="Venkatesh B."/>
            <person name="Lee A.P."/>
            <person name="Ravi V."/>
            <person name="Maurya A.K."/>
            <person name="Lian M.M."/>
            <person name="Swann J.B."/>
            <person name="Ohta Y."/>
            <person name="Flajnik M.F."/>
            <person name="Sutoh Y."/>
            <person name="Kasahara M."/>
            <person name="Hoon S."/>
            <person name="Gangu V."/>
            <person name="Roy S.W."/>
            <person name="Irimia M."/>
            <person name="Korzh V."/>
            <person name="Kondrychyn I."/>
            <person name="Lim Z.W."/>
            <person name="Tay B.H."/>
            <person name="Tohari S."/>
            <person name="Kong K.W."/>
            <person name="Ho S."/>
            <person name="Lorente-Galdos B."/>
            <person name="Quilez J."/>
            <person name="Marques-Bonet T."/>
            <person name="Raney B.J."/>
            <person name="Ingham P.W."/>
            <person name="Tay A."/>
            <person name="Hillier L.W."/>
            <person name="Minx P."/>
            <person name="Boehm T."/>
            <person name="Wilson R.K."/>
            <person name="Brenner S."/>
            <person name="Warren W.C."/>
        </authorList>
    </citation>
    <scope>NUCLEOTIDE SEQUENCE</scope>
    <source>
        <tissue evidence="17">Brain</tissue>
    </source>
</reference>
<keyword evidence="10" id="KW-0249">Electron transport</keyword>
<reference evidence="18" key="4">
    <citation type="submission" date="2025-05" db="UniProtKB">
        <authorList>
            <consortium name="Ensembl"/>
        </authorList>
    </citation>
    <scope>IDENTIFICATION</scope>
</reference>
<evidence type="ECO:0000256" key="1">
    <source>
        <dbReference type="ARBA" id="ARBA00003195"/>
    </source>
</evidence>
<comment type="subunit">
    <text evidence="5">Mammalian complex I is composed of 45 different subunits. This is a component of the iron-sulfur (IP) fragment of the enzyme.</text>
</comment>
<evidence type="ECO:0000313" key="18">
    <source>
        <dbReference type="Ensembl" id="ENSCMIP00000014940.1"/>
    </source>
</evidence>
<reference evidence="19" key="1">
    <citation type="journal article" date="2006" name="Science">
        <title>Ancient noncoding elements conserved in the human genome.</title>
        <authorList>
            <person name="Venkatesh B."/>
            <person name="Kirkness E.F."/>
            <person name="Loh Y.H."/>
            <person name="Halpern A.L."/>
            <person name="Lee A.P."/>
            <person name="Johnson J."/>
            <person name="Dandona N."/>
            <person name="Viswanathan L.D."/>
            <person name="Tay A."/>
            <person name="Venter J.C."/>
            <person name="Strausberg R.L."/>
            <person name="Brenner S."/>
        </authorList>
    </citation>
    <scope>NUCLEOTIDE SEQUENCE [LARGE SCALE GENOMIC DNA]</scope>
</reference>
<evidence type="ECO:0000256" key="3">
    <source>
        <dbReference type="ARBA" id="ARBA00004637"/>
    </source>
</evidence>
<evidence type="ECO:0000256" key="11">
    <source>
        <dbReference type="ARBA" id="ARBA00023128"/>
    </source>
</evidence>